<evidence type="ECO:0000313" key="2">
    <source>
        <dbReference type="Proteomes" id="UP000620670"/>
    </source>
</evidence>
<dbReference type="Proteomes" id="UP000620670">
    <property type="component" value="Unassembled WGS sequence"/>
</dbReference>
<proteinExistence type="predicted"/>
<keyword evidence="2" id="KW-1185">Reference proteome</keyword>
<sequence>MLVQLGCALSCELTGRTRYRPWGIV</sequence>
<organism evidence="1 2">
    <name type="scientific">Microvirga splendida</name>
    <dbReference type="NCBI Taxonomy" id="2795727"/>
    <lineage>
        <taxon>Bacteria</taxon>
        <taxon>Pseudomonadati</taxon>
        <taxon>Pseudomonadota</taxon>
        <taxon>Alphaproteobacteria</taxon>
        <taxon>Hyphomicrobiales</taxon>
        <taxon>Methylobacteriaceae</taxon>
        <taxon>Microvirga</taxon>
    </lineage>
</organism>
<gene>
    <name evidence="1" type="ORF">JAO75_18550</name>
</gene>
<accession>A0ABS0Y511</accession>
<evidence type="ECO:0000313" key="1">
    <source>
        <dbReference type="EMBL" id="MBJ6127407.1"/>
    </source>
</evidence>
<comment type="caution">
    <text evidence="1">The sequence shown here is derived from an EMBL/GenBank/DDBJ whole genome shotgun (WGS) entry which is preliminary data.</text>
</comment>
<dbReference type="EMBL" id="JAELXT010000024">
    <property type="protein sequence ID" value="MBJ6127407.1"/>
    <property type="molecule type" value="Genomic_DNA"/>
</dbReference>
<protein>
    <submittedName>
        <fullName evidence="1">Uncharacterized protein</fullName>
    </submittedName>
</protein>
<name>A0ABS0Y511_9HYPH</name>
<reference evidence="2" key="1">
    <citation type="submission" date="2020-12" db="EMBL/GenBank/DDBJ databases">
        <title>Hymenobacter sp.</title>
        <authorList>
            <person name="Kim M.K."/>
        </authorList>
    </citation>
    <scope>NUCLEOTIDE SEQUENCE [LARGE SCALE GENOMIC DNA]</scope>
    <source>
        <strain evidence="2">BT325</strain>
    </source>
</reference>